<dbReference type="HOGENOM" id="CLU_1887061_0_0_1"/>
<feature type="chain" id="PRO_5004109579" evidence="2">
    <location>
        <begin position="19"/>
        <end position="158"/>
    </location>
</feature>
<name>N1QHI8_SPHMS</name>
<feature type="compositionally biased region" description="Polar residues" evidence="1">
    <location>
        <begin position="33"/>
        <end position="48"/>
    </location>
</feature>
<evidence type="ECO:0000313" key="3">
    <source>
        <dbReference type="EMBL" id="EMF09479.1"/>
    </source>
</evidence>
<sequence>MLLSYALFVASAAATALSSSQLEARKVKDSDSTETGNSTKTGNPATDQPSDENIPKDEPFCLCIDLSLPPEDAVDETLTEDVCGIQGGQYATYKANSLGDRLLGGCFSYDFFWTQEVVDSWTDDCLAQSGNQCKYIAACYDKHGYEIRSDPHNGTDCA</sequence>
<protein>
    <submittedName>
        <fullName evidence="3">Uncharacterized protein</fullName>
    </submittedName>
</protein>
<feature type="signal peptide" evidence="2">
    <location>
        <begin position="1"/>
        <end position="18"/>
    </location>
</feature>
<dbReference type="EMBL" id="KB456269">
    <property type="protein sequence ID" value="EMF09479.1"/>
    <property type="molecule type" value="Genomic_DNA"/>
</dbReference>
<dbReference type="Proteomes" id="UP000016931">
    <property type="component" value="Unassembled WGS sequence"/>
</dbReference>
<keyword evidence="4" id="KW-1185">Reference proteome</keyword>
<evidence type="ECO:0000313" key="4">
    <source>
        <dbReference type="Proteomes" id="UP000016931"/>
    </source>
</evidence>
<dbReference type="GeneID" id="27898023"/>
<dbReference type="RefSeq" id="XP_016757600.1">
    <property type="nucleotide sequence ID" value="XM_016900886.1"/>
</dbReference>
<accession>N1QHI8</accession>
<proteinExistence type="predicted"/>
<evidence type="ECO:0000256" key="1">
    <source>
        <dbReference type="SAM" id="MobiDB-lite"/>
    </source>
</evidence>
<gene>
    <name evidence="3" type="ORF">SEPMUDRAFT_110956</name>
</gene>
<reference evidence="3 4" key="1">
    <citation type="journal article" date="2012" name="PLoS Pathog.">
        <title>Diverse lifestyles and strategies of plant pathogenesis encoded in the genomes of eighteen Dothideomycetes fungi.</title>
        <authorList>
            <person name="Ohm R.A."/>
            <person name="Feau N."/>
            <person name="Henrissat B."/>
            <person name="Schoch C.L."/>
            <person name="Horwitz B.A."/>
            <person name="Barry K.W."/>
            <person name="Condon B.J."/>
            <person name="Copeland A.C."/>
            <person name="Dhillon B."/>
            <person name="Glaser F."/>
            <person name="Hesse C.N."/>
            <person name="Kosti I."/>
            <person name="LaButti K."/>
            <person name="Lindquist E.A."/>
            <person name="Lucas S."/>
            <person name="Salamov A.A."/>
            <person name="Bradshaw R.E."/>
            <person name="Ciuffetti L."/>
            <person name="Hamelin R.C."/>
            <person name="Kema G.H.J."/>
            <person name="Lawrence C."/>
            <person name="Scott J.A."/>
            <person name="Spatafora J.W."/>
            <person name="Turgeon B.G."/>
            <person name="de Wit P.J.G.M."/>
            <person name="Zhong S."/>
            <person name="Goodwin S.B."/>
            <person name="Grigoriev I.V."/>
        </authorList>
    </citation>
    <scope>NUCLEOTIDE SEQUENCE [LARGE SCALE GENOMIC DNA]</scope>
    <source>
        <strain evidence="3 4">SO2202</strain>
    </source>
</reference>
<evidence type="ECO:0000256" key="2">
    <source>
        <dbReference type="SAM" id="SignalP"/>
    </source>
</evidence>
<feature type="region of interest" description="Disordered" evidence="1">
    <location>
        <begin position="18"/>
        <end position="53"/>
    </location>
</feature>
<dbReference type="AlphaFoldDB" id="N1QHI8"/>
<organism evidence="3 4">
    <name type="scientific">Sphaerulina musiva (strain SO2202)</name>
    <name type="common">Poplar stem canker fungus</name>
    <name type="synonym">Septoria musiva</name>
    <dbReference type="NCBI Taxonomy" id="692275"/>
    <lineage>
        <taxon>Eukaryota</taxon>
        <taxon>Fungi</taxon>
        <taxon>Dikarya</taxon>
        <taxon>Ascomycota</taxon>
        <taxon>Pezizomycotina</taxon>
        <taxon>Dothideomycetes</taxon>
        <taxon>Dothideomycetidae</taxon>
        <taxon>Mycosphaerellales</taxon>
        <taxon>Mycosphaerellaceae</taxon>
        <taxon>Sphaerulina</taxon>
    </lineage>
</organism>
<keyword evidence="2" id="KW-0732">Signal</keyword>